<accession>A0A8C5BVF3</accession>
<dbReference type="Ensembl" id="ENSGMOT00000033464.1">
    <property type="protein sequence ID" value="ENSGMOP00000052579.1"/>
    <property type="gene ID" value="ENSGMOG00000028597.1"/>
</dbReference>
<feature type="domain" description="PiggyBac transposable element-derived protein" evidence="2">
    <location>
        <begin position="21"/>
        <end position="309"/>
    </location>
</feature>
<dbReference type="PANTHER" id="PTHR46599:SF6">
    <property type="entry name" value="DUAL SPECIFICITY PHOSPHATASE 26"/>
    <property type="match status" value="1"/>
</dbReference>
<dbReference type="InterPro" id="IPR029526">
    <property type="entry name" value="PGBD"/>
</dbReference>
<keyword evidence="4" id="KW-1185">Reference proteome</keyword>
<reference evidence="3" key="2">
    <citation type="submission" date="2025-09" db="UniProtKB">
        <authorList>
            <consortium name="Ensembl"/>
        </authorList>
    </citation>
    <scope>IDENTIFICATION</scope>
</reference>
<evidence type="ECO:0000313" key="4">
    <source>
        <dbReference type="Proteomes" id="UP000694546"/>
    </source>
</evidence>
<evidence type="ECO:0000256" key="1">
    <source>
        <dbReference type="SAM" id="MobiDB-lite"/>
    </source>
</evidence>
<dbReference type="PANTHER" id="PTHR46599">
    <property type="entry name" value="PIGGYBAC TRANSPOSABLE ELEMENT-DERIVED PROTEIN 4"/>
    <property type="match status" value="1"/>
</dbReference>
<organism evidence="3 4">
    <name type="scientific">Gadus morhua</name>
    <name type="common">Atlantic cod</name>
    <dbReference type="NCBI Taxonomy" id="8049"/>
    <lineage>
        <taxon>Eukaryota</taxon>
        <taxon>Metazoa</taxon>
        <taxon>Chordata</taxon>
        <taxon>Craniata</taxon>
        <taxon>Vertebrata</taxon>
        <taxon>Euteleostomi</taxon>
        <taxon>Actinopterygii</taxon>
        <taxon>Neopterygii</taxon>
        <taxon>Teleostei</taxon>
        <taxon>Neoteleostei</taxon>
        <taxon>Acanthomorphata</taxon>
        <taxon>Zeiogadaria</taxon>
        <taxon>Gadariae</taxon>
        <taxon>Gadiformes</taxon>
        <taxon>Gadoidei</taxon>
        <taxon>Gadidae</taxon>
        <taxon>Gadus</taxon>
    </lineage>
</organism>
<reference evidence="3" key="1">
    <citation type="submission" date="2025-08" db="UniProtKB">
        <authorList>
            <consortium name="Ensembl"/>
        </authorList>
    </citation>
    <scope>IDENTIFICATION</scope>
</reference>
<sequence length="321" mass="36545">MREPPGPTPRAKENITDPLSSLLCLLDTEMWEQIVKYTQAEADRNNADMFNATMDQLKAFVGLVYLRGIAGGKSQKLEDFWSAEMGNPVFKETMSRQNFRDIMRYLRFDDKSTRAARLLEDKFAMISETFDRFVKNSTASYTPGENITVGEQLFPTKARCRFTQYMANKPDKCGIKFWVAADVETKYMLNAHPYLGKDNSRPSGQHLSDNVVLRLMEPFLEKGRNVTTDNYFTSLSLANTLLAHKTTIVGTMNRIRREMPPCTKAQMERFSSKVLRAGEATLTIYQGKPRKNVSLLSTMHQTVSTDNGPKKMPETVSHYNS</sequence>
<evidence type="ECO:0000259" key="2">
    <source>
        <dbReference type="Pfam" id="PF13843"/>
    </source>
</evidence>
<dbReference type="AlphaFoldDB" id="A0A8C5BVF3"/>
<name>A0A8C5BVF3_GADMO</name>
<feature type="region of interest" description="Disordered" evidence="1">
    <location>
        <begin position="300"/>
        <end position="321"/>
    </location>
</feature>
<proteinExistence type="predicted"/>
<evidence type="ECO:0000313" key="3">
    <source>
        <dbReference type="Ensembl" id="ENSGMOP00000052579.1"/>
    </source>
</evidence>
<dbReference type="OMA" id="HITIDKQ"/>
<protein>
    <recommendedName>
        <fullName evidence="2">PiggyBac transposable element-derived protein domain-containing protein</fullName>
    </recommendedName>
</protein>
<dbReference type="Proteomes" id="UP000694546">
    <property type="component" value="Chromosome 14"/>
</dbReference>
<dbReference type="Pfam" id="PF13843">
    <property type="entry name" value="DDE_Tnp_1_7"/>
    <property type="match status" value="1"/>
</dbReference>
<dbReference type="GeneTree" id="ENSGT00940000172289"/>